<dbReference type="GO" id="GO:0030170">
    <property type="term" value="F:pyridoxal phosphate binding"/>
    <property type="evidence" value="ECO:0007669"/>
    <property type="project" value="InterPro"/>
</dbReference>
<comment type="similarity">
    <text evidence="3">Belongs to the pyridoxal phosphate-binding protein YggS/PROSC family.</text>
</comment>
<proteinExistence type="inferred from homology"/>
<dbReference type="InterPro" id="IPR001608">
    <property type="entry name" value="Ala_racemase_N"/>
</dbReference>
<evidence type="ECO:0000256" key="1">
    <source>
        <dbReference type="ARBA" id="ARBA00022898"/>
    </source>
</evidence>
<dbReference type="Proteomes" id="UP000569951">
    <property type="component" value="Unassembled WGS sequence"/>
</dbReference>
<dbReference type="PROSITE" id="PS01211">
    <property type="entry name" value="UPF0001"/>
    <property type="match status" value="1"/>
</dbReference>
<evidence type="ECO:0000313" key="6">
    <source>
        <dbReference type="Proteomes" id="UP000569951"/>
    </source>
</evidence>
<sequence>MNPAATQEPHMTLEGGLPAVQQCLREVETHSGRPAGSVRLVAVTKGRSLEEIRERVLAYGHYPLAENRGQELRDKREAAQAQGGEDLEWHFIGPLQLNKIKYLRGVTLVHTLERLEQARELARLAESWGRAPELLIQVHNGEAQKHGVPEEGVAELRRQAEAMGLVIRGLMVMAPYGDLAEAARVFGRVAALGARLELPELSMGMSDDYVQAVQAGATMVRVGRALFE</sequence>
<protein>
    <recommendedName>
        <fullName evidence="4">Alanine racemase N-terminal domain-containing protein</fullName>
    </recommendedName>
</protein>
<evidence type="ECO:0000259" key="4">
    <source>
        <dbReference type="Pfam" id="PF01168"/>
    </source>
</evidence>
<dbReference type="CDD" id="cd00635">
    <property type="entry name" value="PLPDE_III_YBL036c_like"/>
    <property type="match status" value="1"/>
</dbReference>
<keyword evidence="6" id="KW-1185">Reference proteome</keyword>
<evidence type="ECO:0000256" key="3">
    <source>
        <dbReference type="RuleBase" id="RU004514"/>
    </source>
</evidence>
<dbReference type="EMBL" id="JACHHG010000001">
    <property type="protein sequence ID" value="MBB6096638.1"/>
    <property type="molecule type" value="Genomic_DNA"/>
</dbReference>
<feature type="modified residue" description="N6-(pyridoxal phosphate)lysine" evidence="2">
    <location>
        <position position="45"/>
    </location>
</feature>
<reference evidence="5 6" key="1">
    <citation type="submission" date="2020-08" db="EMBL/GenBank/DDBJ databases">
        <title>Genomic Encyclopedia of Type Strains, Phase IV (KMG-IV): sequencing the most valuable type-strain genomes for metagenomic binning, comparative biology and taxonomic classification.</title>
        <authorList>
            <person name="Goeker M."/>
        </authorList>
    </citation>
    <scope>NUCLEOTIDE SEQUENCE [LARGE SCALE GENOMIC DNA]</scope>
    <source>
        <strain evidence="5 6">DSM 21458</strain>
    </source>
</reference>
<name>A0A841HXK5_9DEIO</name>
<dbReference type="Pfam" id="PF01168">
    <property type="entry name" value="Ala_racemase_N"/>
    <property type="match status" value="1"/>
</dbReference>
<comment type="caution">
    <text evidence="5">The sequence shown here is derived from an EMBL/GenBank/DDBJ whole genome shotgun (WGS) entry which is preliminary data.</text>
</comment>
<keyword evidence="1 2" id="KW-0663">Pyridoxal phosphate</keyword>
<dbReference type="InterPro" id="IPR029066">
    <property type="entry name" value="PLP-binding_barrel"/>
</dbReference>
<dbReference type="PIRSF" id="PIRSF004848">
    <property type="entry name" value="YBL036c_PLPDEIII"/>
    <property type="match status" value="1"/>
</dbReference>
<evidence type="ECO:0000313" key="5">
    <source>
        <dbReference type="EMBL" id="MBB6096638.1"/>
    </source>
</evidence>
<dbReference type="Gene3D" id="3.20.20.10">
    <property type="entry name" value="Alanine racemase"/>
    <property type="match status" value="1"/>
</dbReference>
<dbReference type="AlphaFoldDB" id="A0A841HXK5"/>
<comment type="cofactor">
    <cofactor evidence="2">
        <name>pyridoxal 5'-phosphate</name>
        <dbReference type="ChEBI" id="CHEBI:597326"/>
    </cofactor>
</comment>
<gene>
    <name evidence="5" type="ORF">HNR42_000050</name>
</gene>
<dbReference type="SUPFAM" id="SSF51419">
    <property type="entry name" value="PLP-binding barrel"/>
    <property type="match status" value="1"/>
</dbReference>
<dbReference type="NCBIfam" id="TIGR00044">
    <property type="entry name" value="YggS family pyridoxal phosphate-dependent enzyme"/>
    <property type="match status" value="1"/>
</dbReference>
<evidence type="ECO:0000256" key="2">
    <source>
        <dbReference type="PIRSR" id="PIRSR004848-1"/>
    </source>
</evidence>
<feature type="domain" description="Alanine racemase N-terminal" evidence="4">
    <location>
        <begin position="19"/>
        <end position="227"/>
    </location>
</feature>
<accession>A0A841HXK5</accession>
<organism evidence="5 6">
    <name type="scientific">Deinobacterium chartae</name>
    <dbReference type="NCBI Taxonomy" id="521158"/>
    <lineage>
        <taxon>Bacteria</taxon>
        <taxon>Thermotogati</taxon>
        <taxon>Deinococcota</taxon>
        <taxon>Deinococci</taxon>
        <taxon>Deinococcales</taxon>
        <taxon>Deinococcaceae</taxon>
        <taxon>Deinobacterium</taxon>
    </lineage>
</organism>
<dbReference type="InterPro" id="IPR011078">
    <property type="entry name" value="PyrdxlP_homeostasis"/>
</dbReference>
<dbReference type="PANTHER" id="PTHR10146:SF14">
    <property type="entry name" value="PYRIDOXAL PHOSPHATE HOMEOSTASIS PROTEIN"/>
    <property type="match status" value="1"/>
</dbReference>
<dbReference type="PANTHER" id="PTHR10146">
    <property type="entry name" value="PROLINE SYNTHETASE CO-TRANSCRIBED BACTERIAL HOMOLOG PROTEIN"/>
    <property type="match status" value="1"/>
</dbReference>